<accession>A0A8X6NU33</accession>
<comment type="caution">
    <text evidence="1">The sequence shown here is derived from an EMBL/GenBank/DDBJ whole genome shotgun (WGS) entry which is preliminary data.</text>
</comment>
<evidence type="ECO:0000313" key="2">
    <source>
        <dbReference type="Proteomes" id="UP000887013"/>
    </source>
</evidence>
<dbReference type="EMBL" id="BMAW01013590">
    <property type="protein sequence ID" value="GFT34826.1"/>
    <property type="molecule type" value="Genomic_DNA"/>
</dbReference>
<sequence length="99" mass="11345">MTTKIKRKMIRGCSNSSSRRRNILEEEVTWGRKIFTAMISSSDLGNVLISVEHTLFDLLTVLRARVFTLTEGYHLRDCVCVSISIGRAKETFQRAFFIS</sequence>
<gene>
    <name evidence="1" type="ORF">NPIL_494171</name>
</gene>
<protein>
    <submittedName>
        <fullName evidence="1">Uncharacterized protein</fullName>
    </submittedName>
</protein>
<dbReference type="AlphaFoldDB" id="A0A8X6NU33"/>
<reference evidence="1" key="1">
    <citation type="submission" date="2020-08" db="EMBL/GenBank/DDBJ databases">
        <title>Multicomponent nature underlies the extraordinary mechanical properties of spider dragline silk.</title>
        <authorList>
            <person name="Kono N."/>
            <person name="Nakamura H."/>
            <person name="Mori M."/>
            <person name="Yoshida Y."/>
            <person name="Ohtoshi R."/>
            <person name="Malay A.D."/>
            <person name="Moran D.A.P."/>
            <person name="Tomita M."/>
            <person name="Numata K."/>
            <person name="Arakawa K."/>
        </authorList>
    </citation>
    <scope>NUCLEOTIDE SEQUENCE</scope>
</reference>
<evidence type="ECO:0000313" key="1">
    <source>
        <dbReference type="EMBL" id="GFT34826.1"/>
    </source>
</evidence>
<name>A0A8X6NU33_NEPPI</name>
<organism evidence="1 2">
    <name type="scientific">Nephila pilipes</name>
    <name type="common">Giant wood spider</name>
    <name type="synonym">Nephila maculata</name>
    <dbReference type="NCBI Taxonomy" id="299642"/>
    <lineage>
        <taxon>Eukaryota</taxon>
        <taxon>Metazoa</taxon>
        <taxon>Ecdysozoa</taxon>
        <taxon>Arthropoda</taxon>
        <taxon>Chelicerata</taxon>
        <taxon>Arachnida</taxon>
        <taxon>Araneae</taxon>
        <taxon>Araneomorphae</taxon>
        <taxon>Entelegynae</taxon>
        <taxon>Araneoidea</taxon>
        <taxon>Nephilidae</taxon>
        <taxon>Nephila</taxon>
    </lineage>
</organism>
<dbReference type="Proteomes" id="UP000887013">
    <property type="component" value="Unassembled WGS sequence"/>
</dbReference>
<keyword evidence="2" id="KW-1185">Reference proteome</keyword>
<proteinExistence type="predicted"/>